<feature type="transmembrane region" description="Helical" evidence="5">
    <location>
        <begin position="130"/>
        <end position="154"/>
    </location>
</feature>
<evidence type="ECO:0000256" key="5">
    <source>
        <dbReference type="HAMAP-Rule" id="MF_00902"/>
    </source>
</evidence>
<dbReference type="AlphaFoldDB" id="A0A7K3NNB0"/>
<comment type="function">
    <text evidence="5">Part of the twin-arginine translocation (Tat) system that transports large folded proteins containing a characteristic twin-arginine motif in their signal peptide across membranes.</text>
</comment>
<evidence type="ECO:0000256" key="2">
    <source>
        <dbReference type="ARBA" id="ARBA00022692"/>
    </source>
</evidence>
<reference evidence="7 8" key="1">
    <citation type="submission" date="2020-02" db="EMBL/GenBank/DDBJ databases">
        <title>Comparative genomics of sulfur disproportionating microorganisms.</title>
        <authorList>
            <person name="Ward L.M."/>
            <person name="Bertran E."/>
            <person name="Johnston D.T."/>
        </authorList>
    </citation>
    <scope>NUCLEOTIDE SEQUENCE [LARGE SCALE GENOMIC DNA]</scope>
    <source>
        <strain evidence="7 8">DSM 3696</strain>
    </source>
</reference>
<feature type="transmembrane region" description="Helical" evidence="5">
    <location>
        <begin position="40"/>
        <end position="58"/>
    </location>
</feature>
<comment type="subunit">
    <text evidence="5">Forms a complex with TatA.</text>
</comment>
<evidence type="ECO:0000313" key="7">
    <source>
        <dbReference type="EMBL" id="NDY57676.1"/>
    </source>
</evidence>
<keyword evidence="3 5" id="KW-1133">Transmembrane helix</keyword>
<comment type="subcellular location">
    <subcellularLocation>
        <location evidence="5">Cell membrane</location>
        <topology evidence="5">Multi-pass membrane protein</topology>
    </subcellularLocation>
    <subcellularLocation>
        <location evidence="1">Membrane</location>
        <topology evidence="1">Multi-pass membrane protein</topology>
    </subcellularLocation>
</comment>
<evidence type="ECO:0000256" key="1">
    <source>
        <dbReference type="ARBA" id="ARBA00004141"/>
    </source>
</evidence>
<feature type="transmembrane region" description="Helical" evidence="5">
    <location>
        <begin position="237"/>
        <end position="257"/>
    </location>
</feature>
<dbReference type="PANTHER" id="PTHR30371:SF0">
    <property type="entry name" value="SEC-INDEPENDENT PROTEIN TRANSLOCASE PROTEIN TATC, CHLOROPLASTIC-RELATED"/>
    <property type="match status" value="1"/>
</dbReference>
<dbReference type="PANTHER" id="PTHR30371">
    <property type="entry name" value="SEC-INDEPENDENT PROTEIN TRANSLOCASE PROTEIN TATC"/>
    <property type="match status" value="1"/>
</dbReference>
<comment type="caution">
    <text evidence="7">The sequence shown here is derived from an EMBL/GenBank/DDBJ whole genome shotgun (WGS) entry which is preliminary data.</text>
</comment>
<keyword evidence="4 5" id="KW-0472">Membrane</keyword>
<protein>
    <recommendedName>
        <fullName evidence="5">Sec-independent protein translocase protein TatC</fullName>
    </recommendedName>
</protein>
<feature type="transmembrane region" description="Helical" evidence="5">
    <location>
        <begin position="174"/>
        <end position="203"/>
    </location>
</feature>
<accession>A0A7K3NNB0</accession>
<keyword evidence="5" id="KW-0811">Translocation</keyword>
<keyword evidence="5" id="KW-0653">Protein transport</keyword>
<dbReference type="InterPro" id="IPR002033">
    <property type="entry name" value="TatC"/>
</dbReference>
<sequence length="283" mass="31278">MKEYYATMDENKDSTTSPEGGSGVRQVTLLEHLTELRNRLLRCFAAIGVGFFLSYAFAERLLGILLEPLARVLPEGTGLIALTLPEKFFTVMKLAFVCGIFVASPYIFYQLWKFVGPGLYRDERRMVIPAALASAIFFACGALFGYYVVFPFGFKFFVDYASDLVTIMPTVGDYFSLAVTLLLAFGLIFNLPVAIFFLARIGVVTNASLRKFRRWAVLLAFIAAAILTPTPDAVNQLLMAGPIIILYEVGIWVAYFVGKKKKKADETLPASADAPPDGTKPQE</sequence>
<keyword evidence="2 5" id="KW-0812">Transmembrane</keyword>
<dbReference type="GO" id="GO:0065002">
    <property type="term" value="P:intracellular protein transmembrane transport"/>
    <property type="evidence" value="ECO:0007669"/>
    <property type="project" value="TreeGrafter"/>
</dbReference>
<evidence type="ECO:0000313" key="8">
    <source>
        <dbReference type="Proteomes" id="UP000469724"/>
    </source>
</evidence>
<feature type="region of interest" description="Disordered" evidence="6">
    <location>
        <begin position="1"/>
        <end position="23"/>
    </location>
</feature>
<dbReference type="GO" id="GO:0009977">
    <property type="term" value="F:proton motive force dependent protein transmembrane transporter activity"/>
    <property type="evidence" value="ECO:0007669"/>
    <property type="project" value="TreeGrafter"/>
</dbReference>
<evidence type="ECO:0000256" key="3">
    <source>
        <dbReference type="ARBA" id="ARBA00022989"/>
    </source>
</evidence>
<comment type="similarity">
    <text evidence="5">Belongs to the TatC family.</text>
</comment>
<feature type="compositionally biased region" description="Basic and acidic residues" evidence="6">
    <location>
        <begin position="1"/>
        <end position="13"/>
    </location>
</feature>
<evidence type="ECO:0000256" key="4">
    <source>
        <dbReference type="ARBA" id="ARBA00023136"/>
    </source>
</evidence>
<keyword evidence="5" id="KW-0813">Transport</keyword>
<organism evidence="7 8">
    <name type="scientific">Desulfolutivibrio sulfodismutans</name>
    <dbReference type="NCBI Taxonomy" id="63561"/>
    <lineage>
        <taxon>Bacteria</taxon>
        <taxon>Pseudomonadati</taxon>
        <taxon>Thermodesulfobacteriota</taxon>
        <taxon>Desulfovibrionia</taxon>
        <taxon>Desulfovibrionales</taxon>
        <taxon>Desulfovibrionaceae</taxon>
        <taxon>Desulfolutivibrio</taxon>
    </lineage>
</organism>
<dbReference type="Proteomes" id="UP000469724">
    <property type="component" value="Unassembled WGS sequence"/>
</dbReference>
<feature type="region of interest" description="Disordered" evidence="6">
    <location>
        <begin position="262"/>
        <end position="283"/>
    </location>
</feature>
<dbReference type="NCBIfam" id="TIGR00945">
    <property type="entry name" value="tatC"/>
    <property type="match status" value="1"/>
</dbReference>
<dbReference type="EMBL" id="JAAGRQ010000057">
    <property type="protein sequence ID" value="NDY57676.1"/>
    <property type="molecule type" value="Genomic_DNA"/>
</dbReference>
<dbReference type="GO" id="GO:0033281">
    <property type="term" value="C:TAT protein transport complex"/>
    <property type="evidence" value="ECO:0007669"/>
    <property type="project" value="UniProtKB-UniRule"/>
</dbReference>
<dbReference type="GO" id="GO:0043953">
    <property type="term" value="P:protein transport by the Tat complex"/>
    <property type="evidence" value="ECO:0007669"/>
    <property type="project" value="UniProtKB-UniRule"/>
</dbReference>
<feature type="transmembrane region" description="Helical" evidence="5">
    <location>
        <begin position="215"/>
        <end position="231"/>
    </location>
</feature>
<proteinExistence type="inferred from homology"/>
<dbReference type="Pfam" id="PF00902">
    <property type="entry name" value="TatC"/>
    <property type="match status" value="1"/>
</dbReference>
<dbReference type="HAMAP" id="MF_00902">
    <property type="entry name" value="TatC"/>
    <property type="match status" value="1"/>
</dbReference>
<evidence type="ECO:0000256" key="6">
    <source>
        <dbReference type="SAM" id="MobiDB-lite"/>
    </source>
</evidence>
<keyword evidence="5" id="KW-1003">Cell membrane</keyword>
<feature type="transmembrane region" description="Helical" evidence="5">
    <location>
        <begin position="88"/>
        <end position="109"/>
    </location>
</feature>
<keyword evidence="8" id="KW-1185">Reference proteome</keyword>
<name>A0A7K3NNB0_9BACT</name>
<dbReference type="PRINTS" id="PR01840">
    <property type="entry name" value="TATCFAMILY"/>
</dbReference>
<gene>
    <name evidence="5 7" type="primary">tatC</name>
    <name evidence="7" type="ORF">G3N56_13140</name>
</gene>